<feature type="transmembrane region" description="Helical" evidence="1">
    <location>
        <begin position="57"/>
        <end position="86"/>
    </location>
</feature>
<accession>A0A0C9VRG0</accession>
<evidence type="ECO:0000313" key="3">
    <source>
        <dbReference type="EMBL" id="KIJ60948.1"/>
    </source>
</evidence>
<feature type="transmembrane region" description="Helical" evidence="1">
    <location>
        <begin position="12"/>
        <end position="37"/>
    </location>
</feature>
<keyword evidence="1" id="KW-1133">Transmembrane helix</keyword>
<organism evidence="2 4">
    <name type="scientific">Hydnomerulius pinastri MD-312</name>
    <dbReference type="NCBI Taxonomy" id="994086"/>
    <lineage>
        <taxon>Eukaryota</taxon>
        <taxon>Fungi</taxon>
        <taxon>Dikarya</taxon>
        <taxon>Basidiomycota</taxon>
        <taxon>Agaricomycotina</taxon>
        <taxon>Agaricomycetes</taxon>
        <taxon>Agaricomycetidae</taxon>
        <taxon>Boletales</taxon>
        <taxon>Boletales incertae sedis</taxon>
        <taxon>Leucogyrophana</taxon>
    </lineage>
</organism>
<protein>
    <submittedName>
        <fullName evidence="2">Unplaced genomic scaffold scaffold_38, whole genome shotgun sequence</fullName>
    </submittedName>
</protein>
<proteinExistence type="predicted"/>
<evidence type="ECO:0000256" key="1">
    <source>
        <dbReference type="SAM" id="Phobius"/>
    </source>
</evidence>
<name>A0A0C9VRG0_9AGAM</name>
<dbReference type="AlphaFoldDB" id="A0A0C9VRG0"/>
<sequence>MTPSRRPHRSALVLGALVKCIGSLVAIPLLVVLFLNFPLYIVCVARILFHLGSTIPALHICAYVAGIGMLITESFFYFGAFAIVVLEMQIEKSLPDEKRKTWKTWRRAGEGGPHENEWKVNLCLPLVKLVEVRRFAPL</sequence>
<keyword evidence="4" id="KW-1185">Reference proteome</keyword>
<gene>
    <name evidence="3" type="ORF">HYDPIDRAFT_116645</name>
    <name evidence="2" type="ORF">HYDPIDRAFT_117134</name>
</gene>
<dbReference type="HOGENOM" id="CLU_1855534_0_0_1"/>
<keyword evidence="1" id="KW-0812">Transmembrane</keyword>
<dbReference type="EMBL" id="KN839867">
    <property type="protein sequence ID" value="KIJ60948.1"/>
    <property type="molecule type" value="Genomic_DNA"/>
</dbReference>
<dbReference type="EMBL" id="KN839872">
    <property type="protein sequence ID" value="KIJ60410.1"/>
    <property type="molecule type" value="Genomic_DNA"/>
</dbReference>
<keyword evidence="1" id="KW-0472">Membrane</keyword>
<evidence type="ECO:0000313" key="2">
    <source>
        <dbReference type="EMBL" id="KIJ60410.1"/>
    </source>
</evidence>
<dbReference type="Proteomes" id="UP000053820">
    <property type="component" value="Unassembled WGS sequence"/>
</dbReference>
<evidence type="ECO:0000313" key="4">
    <source>
        <dbReference type="Proteomes" id="UP000053820"/>
    </source>
</evidence>
<reference evidence="2 4" key="1">
    <citation type="submission" date="2014-04" db="EMBL/GenBank/DDBJ databases">
        <title>Evolutionary Origins and Diversification of the Mycorrhizal Mutualists.</title>
        <authorList>
            <consortium name="DOE Joint Genome Institute"/>
            <consortium name="Mycorrhizal Genomics Consortium"/>
            <person name="Kohler A."/>
            <person name="Kuo A."/>
            <person name="Nagy L.G."/>
            <person name="Floudas D."/>
            <person name="Copeland A."/>
            <person name="Barry K.W."/>
            <person name="Cichocki N."/>
            <person name="Veneault-Fourrey C."/>
            <person name="LaButti K."/>
            <person name="Lindquist E.A."/>
            <person name="Lipzen A."/>
            <person name="Lundell T."/>
            <person name="Morin E."/>
            <person name="Murat C."/>
            <person name="Riley R."/>
            <person name="Ohm R."/>
            <person name="Sun H."/>
            <person name="Tunlid A."/>
            <person name="Henrissat B."/>
            <person name="Grigoriev I.V."/>
            <person name="Hibbett D.S."/>
            <person name="Martin F."/>
        </authorList>
    </citation>
    <scope>NUCLEOTIDE SEQUENCE [LARGE SCALE GENOMIC DNA]</scope>
    <source>
        <strain evidence="2 4">MD-312</strain>
    </source>
</reference>